<dbReference type="PANTHER" id="PTHR38471">
    <property type="entry name" value="FOUR HELIX BUNDLE PROTEIN"/>
    <property type="match status" value="1"/>
</dbReference>
<dbReference type="NCBIfam" id="NF008911">
    <property type="entry name" value="PRK12275.1-2"/>
    <property type="match status" value="1"/>
</dbReference>
<protein>
    <submittedName>
        <fullName evidence="1">Four helix bundle protein</fullName>
    </submittedName>
</protein>
<accession>A0A250E8H7</accession>
<evidence type="ECO:0000313" key="2">
    <source>
        <dbReference type="Proteomes" id="UP000242855"/>
    </source>
</evidence>
<dbReference type="NCBIfam" id="TIGR02436">
    <property type="entry name" value="four helix bundle protein"/>
    <property type="match status" value="1"/>
</dbReference>
<dbReference type="EMBL" id="CP022378">
    <property type="protein sequence ID" value="ATA69253.1"/>
    <property type="molecule type" value="Genomic_DNA"/>
</dbReference>
<organism evidence="1 2">
    <name type="scientific">Capnocytophaga cynodegmi</name>
    <dbReference type="NCBI Taxonomy" id="28189"/>
    <lineage>
        <taxon>Bacteria</taxon>
        <taxon>Pseudomonadati</taxon>
        <taxon>Bacteroidota</taxon>
        <taxon>Flavobacteriia</taxon>
        <taxon>Flavobacteriales</taxon>
        <taxon>Flavobacteriaceae</taxon>
        <taxon>Capnocytophaga</taxon>
    </lineage>
</organism>
<dbReference type="KEGG" id="ccyn:CGC48_02945"/>
<dbReference type="CDD" id="cd16377">
    <property type="entry name" value="23S_rRNA_IVP_like"/>
    <property type="match status" value="1"/>
</dbReference>
<gene>
    <name evidence="1" type="ORF">CGC48_02945</name>
</gene>
<dbReference type="Pfam" id="PF05635">
    <property type="entry name" value="23S_rRNA_IVP"/>
    <property type="match status" value="1"/>
</dbReference>
<dbReference type="Gene3D" id="1.20.1440.60">
    <property type="entry name" value="23S rRNA-intervening sequence"/>
    <property type="match status" value="1"/>
</dbReference>
<reference evidence="1 2" key="1">
    <citation type="journal article" date="2017" name="Genome Announc.">
        <title>Twelve Complete Reference Genomes of Clinical Isolates in the Capnocytophaga Genus.</title>
        <authorList>
            <person name="Villarma A."/>
            <person name="Gulvik C.A."/>
            <person name="Rowe L.A."/>
            <person name="Sheth M."/>
            <person name="Juieng P."/>
            <person name="Nicholson A.C."/>
            <person name="Loparev V.N."/>
            <person name="McQuiston J.R."/>
        </authorList>
    </citation>
    <scope>NUCLEOTIDE SEQUENCE [LARGE SCALE GENOMIC DNA]</scope>
    <source>
        <strain evidence="1 2">G7591</strain>
    </source>
</reference>
<dbReference type="PANTHER" id="PTHR38471:SF2">
    <property type="entry name" value="FOUR HELIX BUNDLE PROTEIN"/>
    <property type="match status" value="1"/>
</dbReference>
<name>A0A250E8H7_9FLAO</name>
<dbReference type="InterPro" id="IPR012657">
    <property type="entry name" value="23S_rRNA-intervening_sequence"/>
</dbReference>
<dbReference type="InterPro" id="IPR036583">
    <property type="entry name" value="23S_rRNA_IVS_sf"/>
</dbReference>
<sequence length="124" mass="14229">MVNQISSYKELVVWQKSMDLVKGVYEVTRLFPEEEKFGLTSQIRRSAISIPSNIAEGFGRGSSKSFLQFLYVSRGSLYELETQLYIAKELNFISDNQEIENLVSEIGKMLNSMIQKLKLKNSNH</sequence>
<evidence type="ECO:0000313" key="1">
    <source>
        <dbReference type="EMBL" id="ATA69253.1"/>
    </source>
</evidence>
<dbReference type="Proteomes" id="UP000242855">
    <property type="component" value="Chromosome"/>
</dbReference>
<dbReference type="SUPFAM" id="SSF158446">
    <property type="entry name" value="IVS-encoded protein-like"/>
    <property type="match status" value="1"/>
</dbReference>
<dbReference type="AlphaFoldDB" id="A0A250E8H7"/>
<proteinExistence type="predicted"/>